<dbReference type="Proteomes" id="UP001562065">
    <property type="component" value="Unassembled WGS sequence"/>
</dbReference>
<reference evidence="3 4" key="1">
    <citation type="submission" date="2024-07" db="EMBL/GenBank/DDBJ databases">
        <authorList>
            <person name="Ren Q."/>
        </authorList>
    </citation>
    <scope>NUCLEOTIDE SEQUENCE [LARGE SCALE GENOMIC DNA]</scope>
    <source>
        <strain evidence="3 4">REN37</strain>
    </source>
</reference>
<proteinExistence type="predicted"/>
<dbReference type="Gene3D" id="3.60.110.10">
    <property type="entry name" value="Carbon-nitrogen hydrolase"/>
    <property type="match status" value="1"/>
</dbReference>
<dbReference type="GO" id="GO:0016787">
    <property type="term" value="F:hydrolase activity"/>
    <property type="evidence" value="ECO:0007669"/>
    <property type="project" value="UniProtKB-KW"/>
</dbReference>
<dbReference type="PANTHER" id="PTHR43674">
    <property type="entry name" value="NITRILASE C965.09-RELATED"/>
    <property type="match status" value="1"/>
</dbReference>
<dbReference type="SUPFAM" id="SSF56317">
    <property type="entry name" value="Carbon-nitrogen hydrolase"/>
    <property type="match status" value="1"/>
</dbReference>
<keyword evidence="4" id="KW-1185">Reference proteome</keyword>
<keyword evidence="1 3" id="KW-0378">Hydrolase</keyword>
<dbReference type="InterPro" id="IPR003010">
    <property type="entry name" value="C-N_Hydrolase"/>
</dbReference>
<evidence type="ECO:0000313" key="4">
    <source>
        <dbReference type="Proteomes" id="UP001562065"/>
    </source>
</evidence>
<dbReference type="PROSITE" id="PS50263">
    <property type="entry name" value="CN_HYDROLASE"/>
    <property type="match status" value="1"/>
</dbReference>
<dbReference type="RefSeq" id="WP_369453946.1">
    <property type="nucleotide sequence ID" value="NZ_JBGCUO010000001.1"/>
</dbReference>
<dbReference type="Pfam" id="PF00795">
    <property type="entry name" value="CN_hydrolase"/>
    <property type="match status" value="1"/>
</dbReference>
<comment type="caution">
    <text evidence="3">The sequence shown here is derived from an EMBL/GenBank/DDBJ whole genome shotgun (WGS) entry which is preliminary data.</text>
</comment>
<organism evidence="3 4">
    <name type="scientific">Isoalcanivorax beigongshangi</name>
    <dbReference type="NCBI Taxonomy" id="3238810"/>
    <lineage>
        <taxon>Bacteria</taxon>
        <taxon>Pseudomonadati</taxon>
        <taxon>Pseudomonadota</taxon>
        <taxon>Gammaproteobacteria</taxon>
        <taxon>Oceanospirillales</taxon>
        <taxon>Alcanivoracaceae</taxon>
        <taxon>Isoalcanivorax</taxon>
    </lineage>
</organism>
<gene>
    <name evidence="3" type="ORF">AB5I84_00895</name>
</gene>
<name>A0ABV4AF54_9GAMM</name>
<accession>A0ABV4AF54</accession>
<feature type="domain" description="CN hydrolase" evidence="2">
    <location>
        <begin position="6"/>
        <end position="273"/>
    </location>
</feature>
<evidence type="ECO:0000313" key="3">
    <source>
        <dbReference type="EMBL" id="MEY1660701.1"/>
    </source>
</evidence>
<evidence type="ECO:0000259" key="2">
    <source>
        <dbReference type="PROSITE" id="PS50263"/>
    </source>
</evidence>
<dbReference type="InterPro" id="IPR036526">
    <property type="entry name" value="C-N_Hydrolase_sf"/>
</dbReference>
<dbReference type="EMBL" id="JBGCUO010000001">
    <property type="protein sequence ID" value="MEY1660701.1"/>
    <property type="molecule type" value="Genomic_DNA"/>
</dbReference>
<dbReference type="CDD" id="cd07197">
    <property type="entry name" value="nitrilase"/>
    <property type="match status" value="1"/>
</dbReference>
<dbReference type="InterPro" id="IPR050345">
    <property type="entry name" value="Aliph_Amidase/BUP"/>
</dbReference>
<protein>
    <submittedName>
        <fullName evidence="3">Carbon-nitrogen hydrolase family protein</fullName>
    </submittedName>
</protein>
<dbReference type="PANTHER" id="PTHR43674:SF2">
    <property type="entry name" value="BETA-UREIDOPROPIONASE"/>
    <property type="match status" value="1"/>
</dbReference>
<evidence type="ECO:0000256" key="1">
    <source>
        <dbReference type="ARBA" id="ARBA00022801"/>
    </source>
</evidence>
<sequence>MTEQRVKVAAVQFEGVPGRVADNLERLQPWVARAVQEGAEVIALPEFFASPLPFKQVVHDSVMRADNPAVAFLRDTARRHGVTIGGSMLIVEGDSIYNRYHLVEPDGRIHLHDKDLPTMWEGAFYGPGADDGVFDTALGGVGTAVCWELIRTGTAQRMLGRVGLVMSGTHWWTVPDNWGGLTARALARLAAQNRRMSDQAPSQFALHLGVPVVQASHCGQFDTDFMLVPGWRKTLPYRTEFVGATQIVDAGGQVLARRDTLEGPGLVMASVALGQRAPAQPLPNRFWLPPLPPLMRAYWHQQNACAKRYYEREGRARGLAAAAR</sequence>